<dbReference type="InterPro" id="IPR032713">
    <property type="entry name" value="EmrE"/>
</dbReference>
<feature type="domain" description="AB hydrolase-1" evidence="2">
    <location>
        <begin position="95"/>
        <end position="230"/>
    </location>
</feature>
<name>A0A0K0LBN0_9BACT</name>
<dbReference type="EMBL" id="KM669732">
    <property type="protein sequence ID" value="AIW81413.1"/>
    <property type="molecule type" value="Genomic_DNA"/>
</dbReference>
<dbReference type="InterPro" id="IPR000073">
    <property type="entry name" value="AB_hydrolase_1"/>
</dbReference>
<keyword evidence="1" id="KW-0812">Transmembrane</keyword>
<organism evidence="3">
    <name type="scientific">uncultured bacterium TB350_p</name>
    <dbReference type="NCBI Taxonomy" id="1552145"/>
    <lineage>
        <taxon>Bacteria</taxon>
        <taxon>environmental samples</taxon>
    </lineage>
</organism>
<dbReference type="AlphaFoldDB" id="A0A0K0LBN0"/>
<dbReference type="Pfam" id="PF13536">
    <property type="entry name" value="EmrE"/>
    <property type="match status" value="1"/>
</dbReference>
<feature type="transmembrane region" description="Helical" evidence="1">
    <location>
        <begin position="414"/>
        <end position="432"/>
    </location>
</feature>
<protein>
    <submittedName>
        <fullName evidence="3">Alkaline lipase</fullName>
    </submittedName>
</protein>
<dbReference type="SUPFAM" id="SSF53474">
    <property type="entry name" value="alpha/beta-Hydrolases"/>
    <property type="match status" value="1"/>
</dbReference>
<dbReference type="GO" id="GO:0016042">
    <property type="term" value="P:lipid catabolic process"/>
    <property type="evidence" value="ECO:0007669"/>
    <property type="project" value="InterPro"/>
</dbReference>
<evidence type="ECO:0000313" key="3">
    <source>
        <dbReference type="EMBL" id="AIW81413.1"/>
    </source>
</evidence>
<sequence length="514" mass="54166">MNKHVLTVLMSSAFLLTACGGDDDSIVFDGGIPKNNIDKPFVTSTEYTQDGMSEIAAESRVMTYKMLGVDGTETQATALVFVPKTAAPAGGWKTIVWAHGTTGVADKCAPSQHGLKGTQYLLQQLLAQGYVIVAPDYEGLGEPGGKESHPFLNVKSEAYSITDAVVATRDYLSRQGKLVSKDWLAIGHSQGGQAVLGAAQYASRAQLNYKGTIAIAPASNLAAILQGGENAVNNQPADIQIPVLAPLDTFTSLIVAGMQGHKISVNYAQVFKLQTAALAPIAEQECSDTVGLVLAKGMQDYASMPEHLNSLEGYGRNQDNFMSIPVIQNFLVKDSQPLSERVSTPLIALACVLGAAFAYPLGNRLLLLHLERSGETLNAAQRVFGMTLASQPLWWLVAAWAWTRSGAPPMDQVWLAAGVALSAGVVASILFFQATGMVRDNPTALGAVEAMQAAELLFAIGIGALLLGEPLPGAVGRWGAALIVVGIIAFAWVVARPQAGSPLREQALRGDKGA</sequence>
<dbReference type="Pfam" id="PF12697">
    <property type="entry name" value="Abhydrolase_6"/>
    <property type="match status" value="1"/>
</dbReference>
<reference evidence="3" key="1">
    <citation type="submission" date="2014-09" db="EMBL/GenBank/DDBJ databases">
        <authorList>
            <person name="Magalhaes I.L.F."/>
            <person name="Oliveira U."/>
            <person name="Santos F.R."/>
            <person name="Vidigal T.H.D.A."/>
            <person name="Brescovit A.D."/>
            <person name="Santos A.J."/>
        </authorList>
    </citation>
    <scope>NUCLEOTIDE SEQUENCE</scope>
</reference>
<proteinExistence type="predicted"/>
<dbReference type="GO" id="GO:0004806">
    <property type="term" value="F:triacylglycerol lipase activity"/>
    <property type="evidence" value="ECO:0007669"/>
    <property type="project" value="InterPro"/>
</dbReference>
<feature type="transmembrane region" description="Helical" evidence="1">
    <location>
        <begin position="383"/>
        <end position="402"/>
    </location>
</feature>
<keyword evidence="1" id="KW-1133">Transmembrane helix</keyword>
<feature type="transmembrane region" description="Helical" evidence="1">
    <location>
        <begin position="342"/>
        <end position="362"/>
    </location>
</feature>
<feature type="transmembrane region" description="Helical" evidence="1">
    <location>
        <begin position="478"/>
        <end position="495"/>
    </location>
</feature>
<keyword evidence="1" id="KW-0472">Membrane</keyword>
<dbReference type="PROSITE" id="PS51257">
    <property type="entry name" value="PROKAR_LIPOPROTEIN"/>
    <property type="match status" value="1"/>
</dbReference>
<dbReference type="PANTHER" id="PTHR34853:SF1">
    <property type="entry name" value="LIPASE 5"/>
    <property type="match status" value="1"/>
</dbReference>
<accession>A0A0K0LBN0</accession>
<dbReference type="PANTHER" id="PTHR34853">
    <property type="match status" value="1"/>
</dbReference>
<feature type="transmembrane region" description="Helical" evidence="1">
    <location>
        <begin position="444"/>
        <end position="466"/>
    </location>
</feature>
<dbReference type="InterPro" id="IPR005152">
    <property type="entry name" value="Lipase_secreted"/>
</dbReference>
<dbReference type="Gene3D" id="3.40.50.1820">
    <property type="entry name" value="alpha/beta hydrolase"/>
    <property type="match status" value="1"/>
</dbReference>
<dbReference type="InterPro" id="IPR029058">
    <property type="entry name" value="AB_hydrolase_fold"/>
</dbReference>
<evidence type="ECO:0000256" key="1">
    <source>
        <dbReference type="SAM" id="Phobius"/>
    </source>
</evidence>
<evidence type="ECO:0000259" key="2">
    <source>
        <dbReference type="Pfam" id="PF12697"/>
    </source>
</evidence>